<gene>
    <name evidence="3" type="ORF">DNHGIG_05130</name>
</gene>
<dbReference type="EMBL" id="BOQE01000001">
    <property type="protein sequence ID" value="GIM44964.1"/>
    <property type="molecule type" value="Genomic_DNA"/>
</dbReference>
<dbReference type="InterPro" id="IPR003777">
    <property type="entry name" value="XdhC_CoxI"/>
</dbReference>
<proteinExistence type="predicted"/>
<feature type="domain" description="XdhC- CoxI" evidence="1">
    <location>
        <begin position="15"/>
        <end position="81"/>
    </location>
</feature>
<evidence type="ECO:0008006" key="5">
    <source>
        <dbReference type="Google" id="ProtNLM"/>
    </source>
</evidence>
<keyword evidence="4" id="KW-1185">Reference proteome</keyword>
<evidence type="ECO:0000313" key="3">
    <source>
        <dbReference type="EMBL" id="GIM44964.1"/>
    </source>
</evidence>
<evidence type="ECO:0000259" key="1">
    <source>
        <dbReference type="Pfam" id="PF02625"/>
    </source>
</evidence>
<reference evidence="3" key="1">
    <citation type="journal article" date="2023" name="Int. J. Syst. Evol. Microbiol.">
        <title>Collibacillus ludicampi gen. nov., sp. nov., a new soil bacterium of the family Alicyclobacillaceae.</title>
        <authorList>
            <person name="Jojima T."/>
            <person name="Ioku Y."/>
            <person name="Fukuta Y."/>
            <person name="Shirasaka N."/>
            <person name="Matsumura Y."/>
            <person name="Mori M."/>
        </authorList>
    </citation>
    <scope>NUCLEOTIDE SEQUENCE</scope>
    <source>
        <strain evidence="3">TP075</strain>
    </source>
</reference>
<evidence type="ECO:0000259" key="2">
    <source>
        <dbReference type="Pfam" id="PF13478"/>
    </source>
</evidence>
<dbReference type="AlphaFoldDB" id="A0AAV4LB83"/>
<feature type="domain" description="XdhC Rossmann" evidence="2">
    <location>
        <begin position="231"/>
        <end position="370"/>
    </location>
</feature>
<sequence length="393" mass="42765">MGDNKVIVGAIEDARKAGKQIALATVVRVTGSAYRREGAKMLVDEHKNTLGEISGGCLEEDVAEVAKKVMEDGCPVLKRYDMDEELVWGLGLGCPGIVEVYIEPVTFSGMTETDQVSDEKMNKGTGSKQKRFSSPLEAWITCLKREQMGVLSTILKAPPELGLSLGSRLFIPEHGDPIGSLGHDELNRKVLELAGEKIKSLHPKSETCSCHLSTGETIDIFLDVNVPPAEIIIFGAGHDAIPLSSFSIQLGFKTTVVDPRPAYATHERFPGANIILADSGSLQERVNISSRTYVVIMNHHLERDRACLSFALNSTAPYIGVLGPNSRCMRLMEVSQKEDIDRFVRLYNPIGLDIGAESSEEVAISILAEILAVRNNRSGGFLRGRLKVHGVAN</sequence>
<protein>
    <recommendedName>
        <fullName evidence="5">Xanthine dehydrogenase</fullName>
    </recommendedName>
</protein>
<dbReference type="PANTHER" id="PTHR30388:SF6">
    <property type="entry name" value="XANTHINE DEHYDROGENASE SUBUNIT A-RELATED"/>
    <property type="match status" value="1"/>
</dbReference>
<dbReference type="PANTHER" id="PTHR30388">
    <property type="entry name" value="ALDEHYDE OXIDOREDUCTASE MOLYBDENUM COFACTOR ASSEMBLY PROTEIN"/>
    <property type="match status" value="1"/>
</dbReference>
<dbReference type="Pfam" id="PF02625">
    <property type="entry name" value="XdhC_CoxI"/>
    <property type="match status" value="1"/>
</dbReference>
<dbReference type="Proteomes" id="UP001057291">
    <property type="component" value="Unassembled WGS sequence"/>
</dbReference>
<organism evidence="3 4">
    <name type="scientific">Collibacillus ludicampi</name>
    <dbReference type="NCBI Taxonomy" id="2771369"/>
    <lineage>
        <taxon>Bacteria</taxon>
        <taxon>Bacillati</taxon>
        <taxon>Bacillota</taxon>
        <taxon>Bacilli</taxon>
        <taxon>Bacillales</taxon>
        <taxon>Alicyclobacillaceae</taxon>
        <taxon>Collibacillus</taxon>
    </lineage>
</organism>
<evidence type="ECO:0000313" key="4">
    <source>
        <dbReference type="Proteomes" id="UP001057291"/>
    </source>
</evidence>
<accession>A0AAV4LB83</accession>
<comment type="caution">
    <text evidence="3">The sequence shown here is derived from an EMBL/GenBank/DDBJ whole genome shotgun (WGS) entry which is preliminary data.</text>
</comment>
<dbReference type="InterPro" id="IPR027051">
    <property type="entry name" value="XdhC_Rossmann_dom"/>
</dbReference>
<dbReference type="Pfam" id="PF13478">
    <property type="entry name" value="XdhC_C"/>
    <property type="match status" value="1"/>
</dbReference>
<dbReference type="RefSeq" id="WP_282198212.1">
    <property type="nucleotide sequence ID" value="NZ_BOQE01000001.1"/>
</dbReference>
<dbReference type="Gene3D" id="3.40.50.720">
    <property type="entry name" value="NAD(P)-binding Rossmann-like Domain"/>
    <property type="match status" value="1"/>
</dbReference>
<name>A0AAV4LB83_9BACL</name>
<dbReference type="InterPro" id="IPR052698">
    <property type="entry name" value="MoCofactor_Util/Proc"/>
</dbReference>